<dbReference type="InterPro" id="IPR025202">
    <property type="entry name" value="PLD-like_dom"/>
</dbReference>
<protein>
    <submittedName>
        <fullName evidence="2">Phospholipase D family protein</fullName>
    </submittedName>
</protein>
<dbReference type="SMART" id="SM00155">
    <property type="entry name" value="PLDc"/>
    <property type="match status" value="2"/>
</dbReference>
<dbReference type="CDD" id="cd09113">
    <property type="entry name" value="PLDc_ymdC_like_2"/>
    <property type="match status" value="1"/>
</dbReference>
<dbReference type="GO" id="GO:0032049">
    <property type="term" value="P:cardiolipin biosynthetic process"/>
    <property type="evidence" value="ECO:0007669"/>
    <property type="project" value="UniProtKB-ARBA"/>
</dbReference>
<dbReference type="Gene3D" id="3.30.870.10">
    <property type="entry name" value="Endonuclease Chain A"/>
    <property type="match status" value="2"/>
</dbReference>
<dbReference type="PANTHER" id="PTHR21248:SF12">
    <property type="entry name" value="CARDIOLIPIN SYNTHASE C"/>
    <property type="match status" value="1"/>
</dbReference>
<accession>A0A4R5LWP6</accession>
<comment type="caution">
    <text evidence="2">The sequence shown here is derived from an EMBL/GenBank/DDBJ whole genome shotgun (WGS) entry which is preliminary data.</text>
</comment>
<dbReference type="EMBL" id="SMSE01000001">
    <property type="protein sequence ID" value="TDG15904.1"/>
    <property type="molecule type" value="Genomic_DNA"/>
</dbReference>
<dbReference type="CDD" id="cd09111">
    <property type="entry name" value="PLDc_ymdC_like_1"/>
    <property type="match status" value="1"/>
</dbReference>
<dbReference type="PROSITE" id="PS50035">
    <property type="entry name" value="PLD"/>
    <property type="match status" value="2"/>
</dbReference>
<dbReference type="Pfam" id="PF13091">
    <property type="entry name" value="PLDc_2"/>
    <property type="match status" value="2"/>
</dbReference>
<dbReference type="AlphaFoldDB" id="A0A4R5LWP6"/>
<organism evidence="2 3">
    <name type="scientific">Seongchinamella unica</name>
    <dbReference type="NCBI Taxonomy" id="2547392"/>
    <lineage>
        <taxon>Bacteria</taxon>
        <taxon>Pseudomonadati</taxon>
        <taxon>Pseudomonadota</taxon>
        <taxon>Gammaproteobacteria</taxon>
        <taxon>Cellvibrionales</taxon>
        <taxon>Halieaceae</taxon>
        <taxon>Seongchinamella</taxon>
    </lineage>
</organism>
<dbReference type="Proteomes" id="UP000295554">
    <property type="component" value="Unassembled WGS sequence"/>
</dbReference>
<sequence>MEFQHWLKGIQVSIGPFAVICAATALALLTACSTAGLREQSPGRAQVHALPPAQSGTLAEISTGIATGHGEDHSGFWLLDSSEDGLRWRLALIDSATTSLDIQTYLWYPDHSGALILERVILAAERGVKVRIIVDDLILQGQDQLIANLHATPNIEFAIFNPWQDRSSLINRAGEMLARMERLNIRMHDKLMIADGHAVVIGGRNIGDHYFGLSDTYNFHDTDLLGIGQIGREANEMFDRFWNSEWVATADALTTEPDPSIVRKQRRAMQKRLQSADRLQRFPLEPVDWSVEFEQLAKELRIGRSMLVYDEAAREQISQKMAGSMFNFFNIAEEELLIQNAYIIPGDDAIDFLQNKRDAGVTIRVITNSLASHDVPAVNSHYEPWRDDFINAGVDLWEFRSDPAIKGTVVDVPPVNSGFSGLHSKCAVADRRYVFVGSMNLDPRSRSINTEMGAMVDSPELAEDLARVLERNMSGANAWQVQMDKNGKLSWVNSEQTLYQQPARDGMQRVMNVLMKLGPRDQY</sequence>
<evidence type="ECO:0000313" key="3">
    <source>
        <dbReference type="Proteomes" id="UP000295554"/>
    </source>
</evidence>
<dbReference type="GO" id="GO:0030572">
    <property type="term" value="F:phosphatidyltransferase activity"/>
    <property type="evidence" value="ECO:0007669"/>
    <property type="project" value="UniProtKB-ARBA"/>
</dbReference>
<reference evidence="2 3" key="1">
    <citation type="submission" date="2019-03" db="EMBL/GenBank/DDBJ databases">
        <title>Seongchinamella monodicae gen. nov., sp. nov., a novel member of the Gammaproteobacteria isolated from a tidal mudflat of beach.</title>
        <authorList>
            <person name="Yang H.G."/>
            <person name="Kang J.W."/>
            <person name="Lee S.D."/>
        </authorList>
    </citation>
    <scope>NUCLEOTIDE SEQUENCE [LARGE SCALE GENOMIC DNA]</scope>
    <source>
        <strain evidence="2 3">GH4-78</strain>
    </source>
</reference>
<proteinExistence type="predicted"/>
<dbReference type="RefSeq" id="WP_133210814.1">
    <property type="nucleotide sequence ID" value="NZ_SMSE01000001.1"/>
</dbReference>
<dbReference type="OrthoDB" id="9814092at2"/>
<dbReference type="PANTHER" id="PTHR21248">
    <property type="entry name" value="CARDIOLIPIN SYNTHASE"/>
    <property type="match status" value="1"/>
</dbReference>
<keyword evidence="3" id="KW-1185">Reference proteome</keyword>
<gene>
    <name evidence="2" type="ORF">E2F43_06680</name>
</gene>
<feature type="domain" description="PLD phosphodiesterase" evidence="1">
    <location>
        <begin position="183"/>
        <end position="210"/>
    </location>
</feature>
<dbReference type="InterPro" id="IPR001736">
    <property type="entry name" value="PLipase_D/transphosphatidylase"/>
</dbReference>
<feature type="domain" description="PLD phosphodiesterase" evidence="1">
    <location>
        <begin position="418"/>
        <end position="445"/>
    </location>
</feature>
<evidence type="ECO:0000313" key="2">
    <source>
        <dbReference type="EMBL" id="TDG15904.1"/>
    </source>
</evidence>
<evidence type="ECO:0000259" key="1">
    <source>
        <dbReference type="PROSITE" id="PS50035"/>
    </source>
</evidence>
<dbReference type="SUPFAM" id="SSF56024">
    <property type="entry name" value="Phospholipase D/nuclease"/>
    <property type="match status" value="2"/>
</dbReference>
<name>A0A4R5LWP6_9GAMM</name>